<evidence type="ECO:0000313" key="3">
    <source>
        <dbReference type="Proteomes" id="UP001292094"/>
    </source>
</evidence>
<dbReference type="Proteomes" id="UP001292094">
    <property type="component" value="Unassembled WGS sequence"/>
</dbReference>
<name>A0AAE1TJR0_9EUCA</name>
<reference evidence="2" key="1">
    <citation type="submission" date="2023-11" db="EMBL/GenBank/DDBJ databases">
        <title>Genome assemblies of two species of porcelain crab, Petrolisthes cinctipes and Petrolisthes manimaculis (Anomura: Porcellanidae).</title>
        <authorList>
            <person name="Angst P."/>
        </authorList>
    </citation>
    <scope>NUCLEOTIDE SEQUENCE</scope>
    <source>
        <strain evidence="2">PB745_02</strain>
        <tissue evidence="2">Gill</tissue>
    </source>
</reference>
<gene>
    <name evidence="2" type="ORF">Pmani_039253</name>
</gene>
<organism evidence="2 3">
    <name type="scientific">Petrolisthes manimaculis</name>
    <dbReference type="NCBI Taxonomy" id="1843537"/>
    <lineage>
        <taxon>Eukaryota</taxon>
        <taxon>Metazoa</taxon>
        <taxon>Ecdysozoa</taxon>
        <taxon>Arthropoda</taxon>
        <taxon>Crustacea</taxon>
        <taxon>Multicrustacea</taxon>
        <taxon>Malacostraca</taxon>
        <taxon>Eumalacostraca</taxon>
        <taxon>Eucarida</taxon>
        <taxon>Decapoda</taxon>
        <taxon>Pleocyemata</taxon>
        <taxon>Anomura</taxon>
        <taxon>Galatheoidea</taxon>
        <taxon>Porcellanidae</taxon>
        <taxon>Petrolisthes</taxon>
    </lineage>
</organism>
<sequence>MFKTPFRIQGLFSSKWIRANQRAGTSMAGQSAGGFRSVQDPPDLRPGRSSELVLSVNKSRNKSLSATRRLRGRVDTRAIVVSNGRLKCLFYLYLPLTHTHT</sequence>
<accession>A0AAE1TJR0</accession>
<keyword evidence="3" id="KW-1185">Reference proteome</keyword>
<evidence type="ECO:0000256" key="1">
    <source>
        <dbReference type="SAM" id="MobiDB-lite"/>
    </source>
</evidence>
<feature type="region of interest" description="Disordered" evidence="1">
    <location>
        <begin position="23"/>
        <end position="50"/>
    </location>
</feature>
<evidence type="ECO:0000313" key="2">
    <source>
        <dbReference type="EMBL" id="KAK4287676.1"/>
    </source>
</evidence>
<proteinExistence type="predicted"/>
<protein>
    <submittedName>
        <fullName evidence="2">Uncharacterized protein</fullName>
    </submittedName>
</protein>
<dbReference type="AlphaFoldDB" id="A0AAE1TJR0"/>
<comment type="caution">
    <text evidence="2">The sequence shown here is derived from an EMBL/GenBank/DDBJ whole genome shotgun (WGS) entry which is preliminary data.</text>
</comment>
<dbReference type="EMBL" id="JAWZYT010006707">
    <property type="protein sequence ID" value="KAK4287676.1"/>
    <property type="molecule type" value="Genomic_DNA"/>
</dbReference>